<dbReference type="AlphaFoldDB" id="A0AAV7X5F0"/>
<dbReference type="InterPro" id="IPR036397">
    <property type="entry name" value="RNaseH_sf"/>
</dbReference>
<dbReference type="PANTHER" id="PTHR31511">
    <property type="entry name" value="PROTEIN CBG23764"/>
    <property type="match status" value="1"/>
</dbReference>
<dbReference type="InterPro" id="IPR044925">
    <property type="entry name" value="His-Me_finger_sf"/>
</dbReference>
<feature type="compositionally biased region" description="Polar residues" evidence="1">
    <location>
        <begin position="1"/>
        <end position="33"/>
    </location>
</feature>
<keyword evidence="3" id="KW-1185">Reference proteome</keyword>
<dbReference type="GO" id="GO:0003676">
    <property type="term" value="F:nucleic acid binding"/>
    <property type="evidence" value="ECO:0007669"/>
    <property type="project" value="InterPro"/>
</dbReference>
<organism evidence="2 3">
    <name type="scientific">Megalurothrips usitatus</name>
    <name type="common">bean blossom thrips</name>
    <dbReference type="NCBI Taxonomy" id="439358"/>
    <lineage>
        <taxon>Eukaryota</taxon>
        <taxon>Metazoa</taxon>
        <taxon>Ecdysozoa</taxon>
        <taxon>Arthropoda</taxon>
        <taxon>Hexapoda</taxon>
        <taxon>Insecta</taxon>
        <taxon>Pterygota</taxon>
        <taxon>Neoptera</taxon>
        <taxon>Paraneoptera</taxon>
        <taxon>Thysanoptera</taxon>
        <taxon>Terebrantia</taxon>
        <taxon>Thripoidea</taxon>
        <taxon>Thripidae</taxon>
        <taxon>Megalurothrips</taxon>
    </lineage>
</organism>
<dbReference type="SUPFAM" id="SSF54060">
    <property type="entry name" value="His-Me finger endonucleases"/>
    <property type="match status" value="1"/>
</dbReference>
<accession>A0AAV7X5F0</accession>
<feature type="region of interest" description="Disordered" evidence="1">
    <location>
        <begin position="1"/>
        <end position="56"/>
    </location>
</feature>
<protein>
    <recommendedName>
        <fullName evidence="4">DNA-directed DNA polymerase</fullName>
    </recommendedName>
</protein>
<comment type="caution">
    <text evidence="2">The sequence shown here is derived from an EMBL/GenBank/DDBJ whole genome shotgun (WGS) entry which is preliminary data.</text>
</comment>
<evidence type="ECO:0000313" key="3">
    <source>
        <dbReference type="Proteomes" id="UP001075354"/>
    </source>
</evidence>
<evidence type="ECO:0008006" key="4">
    <source>
        <dbReference type="Google" id="ProtNLM"/>
    </source>
</evidence>
<reference evidence="2" key="1">
    <citation type="submission" date="2022-12" db="EMBL/GenBank/DDBJ databases">
        <title>Chromosome-level genome assembly of the bean flower thrips Megalurothrips usitatus.</title>
        <authorList>
            <person name="Ma L."/>
            <person name="Liu Q."/>
            <person name="Li H."/>
            <person name="Cai W."/>
        </authorList>
    </citation>
    <scope>NUCLEOTIDE SEQUENCE</scope>
    <source>
        <strain evidence="2">Cailab_2022a</strain>
    </source>
</reference>
<feature type="compositionally biased region" description="Low complexity" evidence="1">
    <location>
        <begin position="47"/>
        <end position="56"/>
    </location>
</feature>
<dbReference type="EMBL" id="JAPTSV010000016">
    <property type="protein sequence ID" value="KAJ1519762.1"/>
    <property type="molecule type" value="Genomic_DNA"/>
</dbReference>
<dbReference type="Proteomes" id="UP001075354">
    <property type="component" value="Chromosome 16"/>
</dbReference>
<proteinExistence type="predicted"/>
<dbReference type="PANTHER" id="PTHR31511:SF12">
    <property type="entry name" value="RHO TERMINATION FACTOR N-TERMINAL DOMAIN-CONTAINING PROTEIN"/>
    <property type="match status" value="1"/>
</dbReference>
<evidence type="ECO:0000313" key="2">
    <source>
        <dbReference type="EMBL" id="KAJ1519762.1"/>
    </source>
</evidence>
<dbReference type="Gene3D" id="3.30.420.10">
    <property type="entry name" value="Ribonuclease H-like superfamily/Ribonuclease H"/>
    <property type="match status" value="1"/>
</dbReference>
<evidence type="ECO:0000256" key="1">
    <source>
        <dbReference type="SAM" id="MobiDB-lite"/>
    </source>
</evidence>
<sequence length="645" mass="73548">MVLSSTWLNTRANRDPLTQNGYQMSSPRGQENQDAVPGPSTAPPASPASASSSSSSTTSWVTTTYFRALIRTHTLNVDSAVDPVVFMISETERACDLLKVDFLAHKGLKFNLVLNLRMSKIALSTGEIVTTDPHFSSLTKIIHNVDEIRDLYNQSIMNISENIENFNENGSNFNVDKVLTFVIRTAGYRPLSASSYIPLPRKIKNKKACINLKNKDDKCFLYAVLLALNIDRVNTTNCIRNPKLLLEMVDQLDFSGITYPVKFGQLSKVENQNPVAITIIGYDMDEFFPLRTSPFLCDQNRLRIDLLFLKQDETDQGHYVFIRNLDKLLSRCKSKKNGRKFVCRNCFHQFSYGGLLTDHEKHCLAMKCQKLRFPPPGENFLFFKHHKFTLKRPYLCIADFEMFIEPMKDEATSRHRPMALAYLVIDENGNPWRAIKVLHGKDCAATFLRQIKVLHEQLEKETHKKILPLTHEQQVDFMDPTSSCLLCSENIPVSERVAHHSHTSGEYLGMLCSPCNLQLTLSRDMVVAFHNGSNYDFAEIVRALRIVAPDDNNIHVIAKNSEKFTSITWSRIRFIDSYNLLSASLASLASTLEPEDFKLTASFFPDQERFSLVTQKMLFPYSYFKSASVLQERSLPPREEFCKIK</sequence>
<dbReference type="InterPro" id="IPR004211">
    <property type="entry name" value="Endonuclease_7"/>
</dbReference>
<dbReference type="SUPFAM" id="SSF53098">
    <property type="entry name" value="Ribonuclease H-like"/>
    <property type="match status" value="1"/>
</dbReference>
<gene>
    <name evidence="2" type="ORF">ONE63_005018</name>
</gene>
<dbReference type="Pfam" id="PF02945">
    <property type="entry name" value="Endonuclease_7"/>
    <property type="match status" value="1"/>
</dbReference>
<name>A0AAV7X5F0_9NEOP</name>
<dbReference type="InterPro" id="IPR012337">
    <property type="entry name" value="RNaseH-like_sf"/>
</dbReference>